<keyword evidence="2" id="KW-1185">Reference proteome</keyword>
<name>A0ABV5C9N1_9SPHI</name>
<dbReference type="EMBL" id="JBBVGT010000001">
    <property type="protein sequence ID" value="MFB5944252.1"/>
    <property type="molecule type" value="Genomic_DNA"/>
</dbReference>
<reference evidence="1 2" key="1">
    <citation type="submission" date="2024-04" db="EMBL/GenBank/DDBJ databases">
        <title>Albibacterium profundi sp. nov., isolated from sediment of the Challenger Deep of Mariana Trench.</title>
        <authorList>
            <person name="Wang Y."/>
        </authorList>
    </citation>
    <scope>NUCLEOTIDE SEQUENCE [LARGE SCALE GENOMIC DNA]</scope>
    <source>
        <strain evidence="1 2">RHL897</strain>
    </source>
</reference>
<proteinExistence type="predicted"/>
<dbReference type="Proteomes" id="UP001580928">
    <property type="component" value="Unassembled WGS sequence"/>
</dbReference>
<evidence type="ECO:0000313" key="1">
    <source>
        <dbReference type="EMBL" id="MFB5944252.1"/>
    </source>
</evidence>
<sequence>MGLYVKGVLGSFSGKVGTVVGANWRSIDYMRSLPKPSNKPATEKQVAHRAKFAMVINFLSPLRELINIGFNDAGQTKQTGFNRATGHLMSVVEGEFPDYTIPYGKVILGTGSLQPIRARVESDLDGLALSWTFTEGTINAQPDDVVNIVLYDSETDDFFVYQDALREDGTYSIPFDELNSESLHTWVFASSADGTKSSKSIYMGTLSV</sequence>
<protein>
    <submittedName>
        <fullName evidence="1">DUF6266 family protein</fullName>
    </submittedName>
</protein>
<comment type="caution">
    <text evidence="1">The sequence shown here is derived from an EMBL/GenBank/DDBJ whole genome shotgun (WGS) entry which is preliminary data.</text>
</comment>
<dbReference type="Pfam" id="PF19781">
    <property type="entry name" value="DUF6266"/>
    <property type="match status" value="1"/>
</dbReference>
<accession>A0ABV5C9N1</accession>
<dbReference type="RefSeq" id="WP_375555836.1">
    <property type="nucleotide sequence ID" value="NZ_JBBVGT010000001.1"/>
</dbReference>
<gene>
    <name evidence="1" type="ORF">WKR92_00260</name>
</gene>
<organism evidence="1 2">
    <name type="scientific">Albibacterium profundi</name>
    <dbReference type="NCBI Taxonomy" id="3134906"/>
    <lineage>
        <taxon>Bacteria</taxon>
        <taxon>Pseudomonadati</taxon>
        <taxon>Bacteroidota</taxon>
        <taxon>Sphingobacteriia</taxon>
        <taxon>Sphingobacteriales</taxon>
        <taxon>Sphingobacteriaceae</taxon>
        <taxon>Albibacterium</taxon>
    </lineage>
</organism>
<dbReference type="InterPro" id="IPR046233">
    <property type="entry name" value="DUF6266"/>
</dbReference>
<evidence type="ECO:0000313" key="2">
    <source>
        <dbReference type="Proteomes" id="UP001580928"/>
    </source>
</evidence>